<dbReference type="EMBL" id="CP108473">
    <property type="protein sequence ID" value="WUS21218.1"/>
    <property type="molecule type" value="Genomic_DNA"/>
</dbReference>
<accession>A0A640S464</accession>
<dbReference type="PRINTS" id="PR00080">
    <property type="entry name" value="SDRFAMILY"/>
</dbReference>
<dbReference type="AlphaFoldDB" id="A0A640S464"/>
<dbReference type="FunFam" id="3.40.50.720:FF:000084">
    <property type="entry name" value="Short-chain dehydrogenase reductase"/>
    <property type="match status" value="1"/>
</dbReference>
<reference evidence="5" key="2">
    <citation type="submission" date="2022-10" db="EMBL/GenBank/DDBJ databases">
        <title>The complete genomes of actinobacterial strains from the NBC collection.</title>
        <authorList>
            <person name="Joergensen T.S."/>
            <person name="Alvarez Arevalo M."/>
            <person name="Sterndorff E.B."/>
            <person name="Faurdal D."/>
            <person name="Vuksanovic O."/>
            <person name="Mourched A.-S."/>
            <person name="Charusanti P."/>
            <person name="Shaw S."/>
            <person name="Blin K."/>
            <person name="Weber T."/>
        </authorList>
    </citation>
    <scope>NUCLEOTIDE SEQUENCE</scope>
    <source>
        <strain evidence="5">NBC_01256</strain>
    </source>
</reference>
<name>A0A640S464_9ACTN</name>
<dbReference type="InterPro" id="IPR036291">
    <property type="entry name" value="NAD(P)-bd_dom_sf"/>
</dbReference>
<evidence type="ECO:0000259" key="3">
    <source>
        <dbReference type="SMART" id="SM00822"/>
    </source>
</evidence>
<dbReference type="Gene3D" id="3.40.50.720">
    <property type="entry name" value="NAD(P)-binding Rossmann-like Domain"/>
    <property type="match status" value="1"/>
</dbReference>
<protein>
    <submittedName>
        <fullName evidence="5">SDR family oxidoreductase</fullName>
    </submittedName>
    <submittedName>
        <fullName evidence="4">Short-chain dehydrogenase</fullName>
    </submittedName>
</protein>
<dbReference type="GO" id="GO:0016491">
    <property type="term" value="F:oxidoreductase activity"/>
    <property type="evidence" value="ECO:0007669"/>
    <property type="project" value="UniProtKB-KW"/>
</dbReference>
<keyword evidence="2" id="KW-0560">Oxidoreductase</keyword>
<dbReference type="OrthoDB" id="9803333at2"/>
<dbReference type="GeneID" id="96640315"/>
<dbReference type="InterPro" id="IPR057326">
    <property type="entry name" value="KR_dom"/>
</dbReference>
<dbReference type="Pfam" id="PF13561">
    <property type="entry name" value="adh_short_C2"/>
    <property type="match status" value="1"/>
</dbReference>
<evidence type="ECO:0000313" key="7">
    <source>
        <dbReference type="Proteomes" id="UP001432292"/>
    </source>
</evidence>
<dbReference type="RefSeq" id="WP_159472911.1">
    <property type="nucleotide sequence ID" value="NZ_BAAATH010000004.1"/>
</dbReference>
<comment type="similarity">
    <text evidence="1">Belongs to the short-chain dehydrogenases/reductases (SDR) family.</text>
</comment>
<dbReference type="Proteomes" id="UP000435837">
    <property type="component" value="Unassembled WGS sequence"/>
</dbReference>
<feature type="domain" description="Ketoreductase" evidence="3">
    <location>
        <begin position="7"/>
        <end position="195"/>
    </location>
</feature>
<evidence type="ECO:0000256" key="2">
    <source>
        <dbReference type="ARBA" id="ARBA00023002"/>
    </source>
</evidence>
<reference evidence="4 6" key="1">
    <citation type="submission" date="2019-12" db="EMBL/GenBank/DDBJ databases">
        <title>Whole genome shotgun sequence of Streptomyces caniferus NBRC 15389.</title>
        <authorList>
            <person name="Ichikawa N."/>
            <person name="Kimura A."/>
            <person name="Kitahashi Y."/>
            <person name="Komaki H."/>
            <person name="Tamura T."/>
        </authorList>
    </citation>
    <scope>NUCLEOTIDE SEQUENCE [LARGE SCALE GENOMIC DNA]</scope>
    <source>
        <strain evidence="4 6">NBRC 15389</strain>
    </source>
</reference>
<dbReference type="Proteomes" id="UP001432292">
    <property type="component" value="Chromosome"/>
</dbReference>
<keyword evidence="7" id="KW-1185">Reference proteome</keyword>
<dbReference type="SUPFAM" id="SSF51735">
    <property type="entry name" value="NAD(P)-binding Rossmann-fold domains"/>
    <property type="match status" value="1"/>
</dbReference>
<dbReference type="InterPro" id="IPR020904">
    <property type="entry name" value="Sc_DH/Rdtase_CS"/>
</dbReference>
<dbReference type="PANTHER" id="PTHR43639:SF1">
    <property type="entry name" value="SHORT-CHAIN DEHYDROGENASE_REDUCTASE FAMILY PROTEIN"/>
    <property type="match status" value="1"/>
</dbReference>
<evidence type="ECO:0000313" key="4">
    <source>
        <dbReference type="EMBL" id="GFE05969.1"/>
    </source>
</evidence>
<evidence type="ECO:0000256" key="1">
    <source>
        <dbReference type="ARBA" id="ARBA00006484"/>
    </source>
</evidence>
<dbReference type="PANTHER" id="PTHR43639">
    <property type="entry name" value="OXIDOREDUCTASE, SHORT-CHAIN DEHYDROGENASE/REDUCTASE FAMILY (AFU_ORTHOLOGUE AFUA_5G02870)"/>
    <property type="match status" value="1"/>
</dbReference>
<dbReference type="EMBL" id="BLIN01000003">
    <property type="protein sequence ID" value="GFE05969.1"/>
    <property type="molecule type" value="Genomic_DNA"/>
</dbReference>
<sequence length="254" mass="26660">MGDLHGKTALVTGSSRGIGRGIAQRLAQDGALIAVHYGRNDAAAKETVESITSAGGRAFPLRADLGIPGDVEDLFAAFDTELAACGAEPGLDILVNNAALNFPAHIDAVTYEEFDRTIAVNTRAPLFIIQQGLRRMRDGGRIINISSAVTSTAHPSQIAYSVSKGALETLTHTLAKDVGARGITVNTIAPGWVETDVTAERRATPEGRAALAAYSVFNRIGRPSDIADVAAFLASDASRWITGQRFDVTGGSML</sequence>
<dbReference type="InterPro" id="IPR002347">
    <property type="entry name" value="SDR_fam"/>
</dbReference>
<gene>
    <name evidence="5" type="ORF">OG727_02290</name>
    <name evidence="4" type="ORF">Scani_22370</name>
</gene>
<dbReference type="PRINTS" id="PR00081">
    <property type="entry name" value="GDHRDH"/>
</dbReference>
<organism evidence="4 6">
    <name type="scientific">Streptomyces caniferus</name>
    <dbReference type="NCBI Taxonomy" id="285557"/>
    <lineage>
        <taxon>Bacteria</taxon>
        <taxon>Bacillati</taxon>
        <taxon>Actinomycetota</taxon>
        <taxon>Actinomycetes</taxon>
        <taxon>Kitasatosporales</taxon>
        <taxon>Streptomycetaceae</taxon>
        <taxon>Streptomyces</taxon>
    </lineage>
</organism>
<evidence type="ECO:0000313" key="5">
    <source>
        <dbReference type="EMBL" id="WUS21218.1"/>
    </source>
</evidence>
<proteinExistence type="inferred from homology"/>
<evidence type="ECO:0000313" key="6">
    <source>
        <dbReference type="Proteomes" id="UP000435837"/>
    </source>
</evidence>
<dbReference type="PROSITE" id="PS00061">
    <property type="entry name" value="ADH_SHORT"/>
    <property type="match status" value="1"/>
</dbReference>
<dbReference type="SMART" id="SM00822">
    <property type="entry name" value="PKS_KR"/>
    <property type="match status" value="1"/>
</dbReference>